<protein>
    <submittedName>
        <fullName evidence="2">Helix-turn-helix domain protein</fullName>
    </submittedName>
</protein>
<dbReference type="InterPro" id="IPR010982">
    <property type="entry name" value="Lambda_DNA-bd_dom_sf"/>
</dbReference>
<dbReference type="PANTHER" id="PTHR35010:SF4">
    <property type="entry name" value="BLL5781 PROTEIN"/>
    <property type="match status" value="1"/>
</dbReference>
<proteinExistence type="predicted"/>
<accession>D0LDR9</accession>
<dbReference type="RefSeq" id="WP_012834247.1">
    <property type="nucleotide sequence ID" value="NC_013441.1"/>
</dbReference>
<sequence length="270" mass="29862">MATVTTPTLNPVGTMLRRWRAHRSISQLDLAYDVGVSPRHLSFVETGKSRPSPKLIETLAARLEIPLRERNALLVAAGHAPRYTEQPLDAEAMTRVRTSIQRVLDAHNPNVAVALDRTWNVVLANDAAARLLTTLPESQRTTPVNLFRASLHPDGFARMTRNFDVWGRYLVDLLHRLARVTGDDRLAALETEIATYPTVIALDESPALPGPGEPTLLVPLELDVGGQELSFFSTLTTFGSPRDITLEEMTIELFYPADATTESWVAMMQG</sequence>
<feature type="domain" description="HTH cro/C1-type" evidence="1">
    <location>
        <begin position="16"/>
        <end position="70"/>
    </location>
</feature>
<dbReference type="PROSITE" id="PS50943">
    <property type="entry name" value="HTH_CROC1"/>
    <property type="match status" value="1"/>
</dbReference>
<keyword evidence="3" id="KW-1185">Reference proteome</keyword>
<dbReference type="Pfam" id="PF17765">
    <property type="entry name" value="MLTR_LBD"/>
    <property type="match status" value="1"/>
</dbReference>
<name>D0LDR9_GORB4</name>
<dbReference type="Gene3D" id="3.30.450.180">
    <property type="match status" value="1"/>
</dbReference>
<dbReference type="eggNOG" id="COG1396">
    <property type="taxonomic scope" value="Bacteria"/>
</dbReference>
<dbReference type="Gene3D" id="1.10.260.40">
    <property type="entry name" value="lambda repressor-like DNA-binding domains"/>
    <property type="match status" value="1"/>
</dbReference>
<dbReference type="STRING" id="526226.Gbro_2451"/>
<dbReference type="EMBL" id="CP001802">
    <property type="protein sequence ID" value="ACY21692.1"/>
    <property type="molecule type" value="Genomic_DNA"/>
</dbReference>
<dbReference type="HOGENOM" id="CLU_083309_0_0_11"/>
<evidence type="ECO:0000259" key="1">
    <source>
        <dbReference type="PROSITE" id="PS50943"/>
    </source>
</evidence>
<reference evidence="3" key="1">
    <citation type="submission" date="2009-10" db="EMBL/GenBank/DDBJ databases">
        <title>The complete chromosome of Gordonia bronchialis DSM 43247.</title>
        <authorList>
            <consortium name="US DOE Joint Genome Institute (JGI-PGF)"/>
            <person name="Lucas S."/>
            <person name="Copeland A."/>
            <person name="Lapidus A."/>
            <person name="Glavina del Rio T."/>
            <person name="Dalin E."/>
            <person name="Tice H."/>
            <person name="Bruce D."/>
            <person name="Goodwin L."/>
            <person name="Pitluck S."/>
            <person name="Kyrpides N."/>
            <person name="Mavromatis K."/>
            <person name="Ivanova N."/>
            <person name="Ovchinnikova G."/>
            <person name="Saunders E."/>
            <person name="Brettin T."/>
            <person name="Detter J.C."/>
            <person name="Han C."/>
            <person name="Larimer F."/>
            <person name="Land M."/>
            <person name="Hauser L."/>
            <person name="Markowitz V."/>
            <person name="Cheng J.-F."/>
            <person name="Hugenholtz P."/>
            <person name="Woyke T."/>
            <person name="Wu D."/>
            <person name="Jando M."/>
            <person name="Schneider S."/>
            <person name="Goeker M."/>
            <person name="Klenk H.-P."/>
            <person name="Eisen J.A."/>
        </authorList>
    </citation>
    <scope>NUCLEOTIDE SEQUENCE [LARGE SCALE GENOMIC DNA]</scope>
    <source>
        <strain evidence="3">ATCC 25592 / DSM 43247 / BCRC 13721 / JCM 3198 / KCTC 3076 / NBRC 16047 / NCTC 10667</strain>
    </source>
</reference>
<evidence type="ECO:0000313" key="2">
    <source>
        <dbReference type="EMBL" id="ACY21692.1"/>
    </source>
</evidence>
<dbReference type="KEGG" id="gbr:Gbro_2451"/>
<dbReference type="GO" id="GO:0003677">
    <property type="term" value="F:DNA binding"/>
    <property type="evidence" value="ECO:0007669"/>
    <property type="project" value="InterPro"/>
</dbReference>
<gene>
    <name evidence="2" type="ordered locus">Gbro_2451</name>
</gene>
<organism evidence="2 3">
    <name type="scientific">Gordonia bronchialis (strain ATCC 25592 / DSM 43247 / BCRC 13721 / JCM 3198 / KCTC 3076 / NBRC 16047 / NCTC 10667)</name>
    <name type="common">Rhodococcus bronchialis</name>
    <dbReference type="NCBI Taxonomy" id="526226"/>
    <lineage>
        <taxon>Bacteria</taxon>
        <taxon>Bacillati</taxon>
        <taxon>Actinomycetota</taxon>
        <taxon>Actinomycetes</taxon>
        <taxon>Mycobacteriales</taxon>
        <taxon>Gordoniaceae</taxon>
        <taxon>Gordonia</taxon>
    </lineage>
</organism>
<dbReference type="InterPro" id="IPR001387">
    <property type="entry name" value="Cro/C1-type_HTH"/>
</dbReference>
<dbReference type="PANTHER" id="PTHR35010">
    <property type="entry name" value="BLL4672 PROTEIN-RELATED"/>
    <property type="match status" value="1"/>
</dbReference>
<reference evidence="2 3" key="2">
    <citation type="journal article" date="2010" name="Stand. Genomic Sci.">
        <title>Complete genome sequence of Gordonia bronchialis type strain (3410).</title>
        <authorList>
            <person name="Ivanova N."/>
            <person name="Sikorski J."/>
            <person name="Jando M."/>
            <person name="Lapidus A."/>
            <person name="Nolan M."/>
            <person name="Lucas S."/>
            <person name="Del Rio T.G."/>
            <person name="Tice H."/>
            <person name="Copeland A."/>
            <person name="Cheng J.F."/>
            <person name="Chen F."/>
            <person name="Bruce D."/>
            <person name="Goodwin L."/>
            <person name="Pitluck S."/>
            <person name="Mavromatis K."/>
            <person name="Ovchinnikova G."/>
            <person name="Pati A."/>
            <person name="Chen A."/>
            <person name="Palaniappan K."/>
            <person name="Land M."/>
            <person name="Hauser L."/>
            <person name="Chang Y.J."/>
            <person name="Jeffries C.D."/>
            <person name="Chain P."/>
            <person name="Saunders E."/>
            <person name="Han C."/>
            <person name="Detter J.C."/>
            <person name="Brettin T."/>
            <person name="Rohde M."/>
            <person name="Goker M."/>
            <person name="Bristow J."/>
            <person name="Eisen J.A."/>
            <person name="Markowitz V."/>
            <person name="Hugenholtz P."/>
            <person name="Klenk H.P."/>
            <person name="Kyrpides N.C."/>
        </authorList>
    </citation>
    <scope>NUCLEOTIDE SEQUENCE [LARGE SCALE GENOMIC DNA]</scope>
    <source>
        <strain evidence="3">ATCC 25592 / DSM 43247 / BCRC 13721 / JCM 3198 / KCTC 3076 / NBRC 16047 / NCTC 10667</strain>
    </source>
</reference>
<dbReference type="Pfam" id="PF01381">
    <property type="entry name" value="HTH_3"/>
    <property type="match status" value="1"/>
</dbReference>
<dbReference type="AlphaFoldDB" id="D0LDR9"/>
<dbReference type="Proteomes" id="UP000001219">
    <property type="component" value="Chromosome"/>
</dbReference>
<dbReference type="SUPFAM" id="SSF47413">
    <property type="entry name" value="lambda repressor-like DNA-binding domains"/>
    <property type="match status" value="1"/>
</dbReference>
<dbReference type="InterPro" id="IPR041413">
    <property type="entry name" value="MLTR_LBD"/>
</dbReference>
<dbReference type="SMART" id="SM00530">
    <property type="entry name" value="HTH_XRE"/>
    <property type="match status" value="1"/>
</dbReference>
<evidence type="ECO:0000313" key="3">
    <source>
        <dbReference type="Proteomes" id="UP000001219"/>
    </source>
</evidence>
<dbReference type="CDD" id="cd00093">
    <property type="entry name" value="HTH_XRE"/>
    <property type="match status" value="1"/>
</dbReference>